<evidence type="ECO:0000259" key="8">
    <source>
        <dbReference type="Pfam" id="PF12704"/>
    </source>
</evidence>
<protein>
    <submittedName>
        <fullName evidence="9">ABC transporter permease</fullName>
    </submittedName>
</protein>
<feature type="domain" description="MacB-like periplasmic core" evidence="8">
    <location>
        <begin position="434"/>
        <end position="637"/>
    </location>
</feature>
<dbReference type="RefSeq" id="WP_354659609.1">
    <property type="nucleotide sequence ID" value="NZ_JBEXAC010000001.1"/>
</dbReference>
<gene>
    <name evidence="9" type="ORF">ABR189_06295</name>
</gene>
<sequence length="795" mass="89025">MLKVHITIAWRNILKSKLHAFINIAGLAMGMMVAILIGLWIWDELTFNQYHKNYSHIAQVMYHASYNGTTDTREAVPIPLGRELRSRYSGAFKHIVLSAYTSNRVLTHGDKKIIKTGTFMEAGAPEMLTLHMQQGSWDGLKDPNNIMLSVSAAKALFGDVDPLNQLLKMDTITLNVTGVYDDLPLNSQFHELHFLAPWELYIASGEDIRQKQDAWNINSTTLYVELMPQADIEKVSRMIAPLKRDHISKEDAAVFNPRLFLHPMSQWHLHSTWKNGVPTNARIQFVWLFATIGAFVLMLACINFMNLSTARSEKRAKEVGIRKTIGSRKGQLIGQFLTESVLVTLFAFILAILLAQLVLPFFNDIADKKISILWTNPLFWAIGLGCSLLTGLVAGSYPAFYLSSFQPLQVLKGTFHLGRFAALPRKVLVVIQFTVAVTLMTGTLIVYHQIQFAKDRPIGYNRDGLITVRMSPSDIKAHYDALKNDLLSTEAAVSMTASQGPTTDTWDARGGFQWTGKPPHLQDEFVTVAVTHDYGKTLGWKFSQGRDFSNGYPTDLSSGVILNETAAKFMQLKNPIGQIITWGSAKLHVIGIVKDMVMNSPYDPVKPTIYYLSYDNPNFVILKINPAQNAHAALEKIAGVFEKHNPAVPFSFKFVSDEYARKFAIEERVGKLAGSFALLTIIISCLGLFGLASFVAQQRTKEIGIRKVLGASIFGLWRMLSKEFFVLVSIACLIAIPLTWHFLEQWLQQYEYRTGISLWFFLVAGISALCITLLTVSYQTIKAALMNPVKSLKAE</sequence>
<comment type="subcellular location">
    <subcellularLocation>
        <location evidence="1">Cell membrane</location>
        <topology evidence="1">Multi-pass membrane protein</topology>
    </subcellularLocation>
</comment>
<feature type="transmembrane region" description="Helical" evidence="6">
    <location>
        <begin position="755"/>
        <end position="776"/>
    </location>
</feature>
<evidence type="ECO:0000313" key="10">
    <source>
        <dbReference type="Proteomes" id="UP001549749"/>
    </source>
</evidence>
<reference evidence="9 10" key="1">
    <citation type="submission" date="2024-06" db="EMBL/GenBank/DDBJ databases">
        <title>Chitinophaga defluvii sp. nov., isolated from municipal sewage.</title>
        <authorList>
            <person name="Zhang L."/>
        </authorList>
    </citation>
    <scope>NUCLEOTIDE SEQUENCE [LARGE SCALE GENOMIC DNA]</scope>
    <source>
        <strain evidence="9 10">H8</strain>
    </source>
</reference>
<evidence type="ECO:0000256" key="2">
    <source>
        <dbReference type="ARBA" id="ARBA00022475"/>
    </source>
</evidence>
<dbReference type="InterPro" id="IPR025857">
    <property type="entry name" value="MacB_PCD"/>
</dbReference>
<keyword evidence="10" id="KW-1185">Reference proteome</keyword>
<keyword evidence="3 6" id="KW-0812">Transmembrane</keyword>
<keyword evidence="5 6" id="KW-0472">Membrane</keyword>
<dbReference type="Pfam" id="PF02687">
    <property type="entry name" value="FtsX"/>
    <property type="match status" value="2"/>
</dbReference>
<dbReference type="Proteomes" id="UP001549749">
    <property type="component" value="Unassembled WGS sequence"/>
</dbReference>
<evidence type="ECO:0000313" key="9">
    <source>
        <dbReference type="EMBL" id="MET6996968.1"/>
    </source>
</evidence>
<dbReference type="Pfam" id="PF12704">
    <property type="entry name" value="MacB_PCD"/>
    <property type="match status" value="2"/>
</dbReference>
<evidence type="ECO:0000256" key="4">
    <source>
        <dbReference type="ARBA" id="ARBA00022989"/>
    </source>
</evidence>
<feature type="domain" description="ABC3 transporter permease C-terminal" evidence="7">
    <location>
        <begin position="291"/>
        <end position="407"/>
    </location>
</feature>
<feature type="transmembrane region" description="Helical" evidence="6">
    <location>
        <begin position="724"/>
        <end position="743"/>
    </location>
</feature>
<accession>A0ABV2T1R3</accession>
<feature type="transmembrane region" description="Helical" evidence="6">
    <location>
        <begin position="285"/>
        <end position="307"/>
    </location>
</feature>
<proteinExistence type="predicted"/>
<feature type="transmembrane region" description="Helical" evidence="6">
    <location>
        <begin position="672"/>
        <end position="696"/>
    </location>
</feature>
<feature type="domain" description="ABC3 transporter permease C-terminal" evidence="7">
    <location>
        <begin position="675"/>
        <end position="788"/>
    </location>
</feature>
<evidence type="ECO:0000256" key="6">
    <source>
        <dbReference type="SAM" id="Phobius"/>
    </source>
</evidence>
<dbReference type="PANTHER" id="PTHR30572:SF18">
    <property type="entry name" value="ABC-TYPE MACROLIDE FAMILY EXPORT SYSTEM PERMEASE COMPONENT 2"/>
    <property type="match status" value="1"/>
</dbReference>
<feature type="transmembrane region" description="Helical" evidence="6">
    <location>
        <begin position="332"/>
        <end position="358"/>
    </location>
</feature>
<evidence type="ECO:0000256" key="5">
    <source>
        <dbReference type="ARBA" id="ARBA00023136"/>
    </source>
</evidence>
<comment type="caution">
    <text evidence="9">The sequence shown here is derived from an EMBL/GenBank/DDBJ whole genome shotgun (WGS) entry which is preliminary data.</text>
</comment>
<evidence type="ECO:0000256" key="3">
    <source>
        <dbReference type="ARBA" id="ARBA00022692"/>
    </source>
</evidence>
<feature type="transmembrane region" description="Helical" evidence="6">
    <location>
        <begin position="378"/>
        <end position="402"/>
    </location>
</feature>
<organism evidence="9 10">
    <name type="scientific">Chitinophaga defluvii</name>
    <dbReference type="NCBI Taxonomy" id="3163343"/>
    <lineage>
        <taxon>Bacteria</taxon>
        <taxon>Pseudomonadati</taxon>
        <taxon>Bacteroidota</taxon>
        <taxon>Chitinophagia</taxon>
        <taxon>Chitinophagales</taxon>
        <taxon>Chitinophagaceae</taxon>
        <taxon>Chitinophaga</taxon>
    </lineage>
</organism>
<dbReference type="InterPro" id="IPR003838">
    <property type="entry name" value="ABC3_permease_C"/>
</dbReference>
<keyword evidence="4 6" id="KW-1133">Transmembrane helix</keyword>
<evidence type="ECO:0000259" key="7">
    <source>
        <dbReference type="Pfam" id="PF02687"/>
    </source>
</evidence>
<feature type="transmembrane region" description="Helical" evidence="6">
    <location>
        <begin position="20"/>
        <end position="42"/>
    </location>
</feature>
<keyword evidence="2" id="KW-1003">Cell membrane</keyword>
<name>A0ABV2T1R3_9BACT</name>
<evidence type="ECO:0000256" key="1">
    <source>
        <dbReference type="ARBA" id="ARBA00004651"/>
    </source>
</evidence>
<feature type="domain" description="MacB-like periplasmic core" evidence="8">
    <location>
        <begin position="21"/>
        <end position="240"/>
    </location>
</feature>
<dbReference type="InterPro" id="IPR050250">
    <property type="entry name" value="Macrolide_Exporter_MacB"/>
</dbReference>
<dbReference type="PANTHER" id="PTHR30572">
    <property type="entry name" value="MEMBRANE COMPONENT OF TRANSPORTER-RELATED"/>
    <property type="match status" value="1"/>
</dbReference>
<dbReference type="EMBL" id="JBEXAC010000001">
    <property type="protein sequence ID" value="MET6996968.1"/>
    <property type="molecule type" value="Genomic_DNA"/>
</dbReference>
<feature type="transmembrane region" description="Helical" evidence="6">
    <location>
        <begin position="427"/>
        <end position="447"/>
    </location>
</feature>